<dbReference type="Pfam" id="PF11268">
    <property type="entry name" value="DUF3071"/>
    <property type="match status" value="1"/>
</dbReference>
<feature type="compositionally biased region" description="Low complexity" evidence="1">
    <location>
        <begin position="348"/>
        <end position="364"/>
    </location>
</feature>
<reference evidence="3 4" key="1">
    <citation type="submission" date="2017-02" db="EMBL/GenBank/DDBJ databases">
        <authorList>
            <person name="Peterson S.W."/>
        </authorList>
    </citation>
    <scope>NUCLEOTIDE SEQUENCE [LARGE SCALE GENOMIC DNA]</scope>
    <source>
        <strain evidence="3 4">CIP104813</strain>
    </source>
</reference>
<feature type="compositionally biased region" description="Basic and acidic residues" evidence="1">
    <location>
        <begin position="224"/>
        <end position="237"/>
    </location>
</feature>
<proteinExistence type="predicted"/>
<feature type="domain" description="DUF3071" evidence="2">
    <location>
        <begin position="1"/>
        <end position="163"/>
    </location>
</feature>
<dbReference type="GO" id="GO:0003677">
    <property type="term" value="F:DNA binding"/>
    <property type="evidence" value="ECO:0007669"/>
    <property type="project" value="UniProtKB-KW"/>
</dbReference>
<keyword evidence="3" id="KW-0238">DNA-binding</keyword>
<feature type="compositionally biased region" description="Acidic residues" evidence="1">
    <location>
        <begin position="311"/>
        <end position="322"/>
    </location>
</feature>
<evidence type="ECO:0000313" key="3">
    <source>
        <dbReference type="EMBL" id="SLM89445.1"/>
    </source>
</evidence>
<dbReference type="NCBIfam" id="NF040712">
    <property type="entry name" value="SepH"/>
    <property type="match status" value="1"/>
</dbReference>
<protein>
    <submittedName>
        <fullName evidence="3">Putative DNA-binding protein</fullName>
    </submittedName>
</protein>
<dbReference type="EMBL" id="FWFG01000030">
    <property type="protein sequence ID" value="SLM89445.1"/>
    <property type="molecule type" value="Genomic_DNA"/>
</dbReference>
<name>A0A1X6WVK7_9MICO</name>
<keyword evidence="4" id="KW-1185">Reference proteome</keyword>
<organism evidence="3 4">
    <name type="scientific">Brachybacterium nesterenkovii</name>
    <dbReference type="NCBI Taxonomy" id="47847"/>
    <lineage>
        <taxon>Bacteria</taxon>
        <taxon>Bacillati</taxon>
        <taxon>Actinomycetota</taxon>
        <taxon>Actinomycetes</taxon>
        <taxon>Micrococcales</taxon>
        <taxon>Dermabacteraceae</taxon>
        <taxon>Brachybacterium</taxon>
    </lineage>
</organism>
<sequence>MRELQLDGIHDDGDHVVMTDSDGEQYTLRIDEALRAAVRRDRPALGMIQASEHTPLRPREIQAMLRAGRDAEEIAQIAAVGVEHVRRYEGPVLAEREYISERARTFHVGRGGGPALGEIAMQRLRARRASDHSRWDAWRNDDGTWTIELAFEAGGRAREAHWTVDMSRQSVTAVDDEARWLTDDDTAADEGPRSRVRLAAVRGRVYDVEADGGVQHPAPADDDAPARRSSREEHPAAIDEDDLDALNARRGLRSVPARTAASEPAPAEDDEPTGSVWSSLSDDDGAEGADVDEDAEREHATATDEAVIADPEQEAPFEEPAELESGQGEQITEIDGDEDVPSAGADTAAEGLGAEDPAAPAPAEGRVDTTELTPLPGFDAAEGSESPAPKPLRTKRRSAKRSSIPSWDEIVFGAKDRD</sequence>
<dbReference type="InterPro" id="IPR021421">
    <property type="entry name" value="DUF3071"/>
</dbReference>
<evidence type="ECO:0000313" key="4">
    <source>
        <dbReference type="Proteomes" id="UP000195981"/>
    </source>
</evidence>
<feature type="compositionally biased region" description="Acidic residues" evidence="1">
    <location>
        <begin position="281"/>
        <end position="295"/>
    </location>
</feature>
<evidence type="ECO:0000256" key="1">
    <source>
        <dbReference type="SAM" id="MobiDB-lite"/>
    </source>
</evidence>
<dbReference type="Proteomes" id="UP000195981">
    <property type="component" value="Unassembled WGS sequence"/>
</dbReference>
<dbReference type="InterPro" id="IPR047682">
    <property type="entry name" value="SepH-like"/>
</dbReference>
<dbReference type="OrthoDB" id="5180791at2"/>
<dbReference type="RefSeq" id="WP_087102749.1">
    <property type="nucleotide sequence ID" value="NZ_FWFG01000030.1"/>
</dbReference>
<evidence type="ECO:0000259" key="2">
    <source>
        <dbReference type="Pfam" id="PF11268"/>
    </source>
</evidence>
<accession>A0A1X6WVK7</accession>
<dbReference type="AlphaFoldDB" id="A0A1X6WVK7"/>
<feature type="region of interest" description="Disordered" evidence="1">
    <location>
        <begin position="208"/>
        <end position="418"/>
    </location>
</feature>
<gene>
    <name evidence="3" type="ORF">FM110_03630</name>
</gene>